<dbReference type="InterPro" id="IPR018312">
    <property type="entry name" value="Chromosome_initiator_DnaA_CS"/>
</dbReference>
<dbReference type="Proteomes" id="UP000319576">
    <property type="component" value="Chromosome"/>
</dbReference>
<evidence type="ECO:0000256" key="5">
    <source>
        <dbReference type="ARBA" id="ARBA00023121"/>
    </source>
</evidence>
<dbReference type="SUPFAM" id="SSF52540">
    <property type="entry name" value="P-loop containing nucleoside triphosphate hydrolases"/>
    <property type="match status" value="1"/>
</dbReference>
<evidence type="ECO:0000259" key="8">
    <source>
        <dbReference type="SMART" id="SM00382"/>
    </source>
</evidence>
<keyword evidence="5" id="KW-0446">Lipid-binding</keyword>
<keyword evidence="4" id="KW-0067">ATP-binding</keyword>
<proteinExistence type="inferred from homology"/>
<evidence type="ECO:0000256" key="6">
    <source>
        <dbReference type="ARBA" id="ARBA00023125"/>
    </source>
</evidence>
<evidence type="ECO:0000256" key="7">
    <source>
        <dbReference type="RuleBase" id="RU004227"/>
    </source>
</evidence>
<dbReference type="RefSeq" id="WP_145244514.1">
    <property type="nucleotide sequence ID" value="NZ_CP036273.1"/>
</dbReference>
<feature type="domain" description="AAA+ ATPase" evidence="8">
    <location>
        <begin position="42"/>
        <end position="168"/>
    </location>
</feature>
<keyword evidence="3" id="KW-0547">Nucleotide-binding</keyword>
<comment type="similarity">
    <text evidence="7">Belongs to the DnaA family.</text>
</comment>
<evidence type="ECO:0000313" key="11">
    <source>
        <dbReference type="Proteomes" id="UP000319576"/>
    </source>
</evidence>
<gene>
    <name evidence="10" type="primary">dnaA_1</name>
    <name evidence="10" type="ORF">ETAA1_00010</name>
</gene>
<dbReference type="InterPro" id="IPR003593">
    <property type="entry name" value="AAA+_ATPase"/>
</dbReference>
<dbReference type="InterPro" id="IPR027417">
    <property type="entry name" value="P-loop_NTPase"/>
</dbReference>
<reference evidence="10 11" key="1">
    <citation type="submission" date="2019-02" db="EMBL/GenBank/DDBJ databases">
        <title>Deep-cultivation of Planctomycetes and their phenomic and genomic characterization uncovers novel biology.</title>
        <authorList>
            <person name="Wiegand S."/>
            <person name="Jogler M."/>
            <person name="Boedeker C."/>
            <person name="Pinto D."/>
            <person name="Vollmers J."/>
            <person name="Rivas-Marin E."/>
            <person name="Kohn T."/>
            <person name="Peeters S.H."/>
            <person name="Heuer A."/>
            <person name="Rast P."/>
            <person name="Oberbeckmann S."/>
            <person name="Bunk B."/>
            <person name="Jeske O."/>
            <person name="Meyerdierks A."/>
            <person name="Storesund J.E."/>
            <person name="Kallscheuer N."/>
            <person name="Luecker S."/>
            <person name="Lage O.M."/>
            <person name="Pohl T."/>
            <person name="Merkel B.J."/>
            <person name="Hornburger P."/>
            <person name="Mueller R.-W."/>
            <person name="Bruemmer F."/>
            <person name="Labrenz M."/>
            <person name="Spormann A.M."/>
            <person name="Op den Camp H."/>
            <person name="Overmann J."/>
            <person name="Amann R."/>
            <person name="Jetten M.S.M."/>
            <person name="Mascher T."/>
            <person name="Medema M.H."/>
            <person name="Devos D.P."/>
            <person name="Kaster A.-K."/>
            <person name="Ovreas L."/>
            <person name="Rohde M."/>
            <person name="Galperin M.Y."/>
            <person name="Jogler C."/>
        </authorList>
    </citation>
    <scope>NUCLEOTIDE SEQUENCE [LARGE SCALE GENOMIC DNA]</scope>
    <source>
        <strain evidence="10 11">ETA_A1</strain>
    </source>
</reference>
<dbReference type="PANTHER" id="PTHR30050">
    <property type="entry name" value="CHROMOSOMAL REPLICATION INITIATOR PROTEIN DNAA"/>
    <property type="match status" value="1"/>
</dbReference>
<evidence type="ECO:0000256" key="1">
    <source>
        <dbReference type="ARBA" id="ARBA00022490"/>
    </source>
</evidence>
<dbReference type="Pfam" id="PF00308">
    <property type="entry name" value="Bac_DnaA"/>
    <property type="match status" value="1"/>
</dbReference>
<keyword evidence="11" id="KW-1185">Reference proteome</keyword>
<dbReference type="InterPro" id="IPR013317">
    <property type="entry name" value="DnaA_dom"/>
</dbReference>
<protein>
    <submittedName>
        <fullName evidence="10">Chromosomal replication initiator protein DnaA</fullName>
    </submittedName>
</protein>
<dbReference type="GO" id="GO:0005524">
    <property type="term" value="F:ATP binding"/>
    <property type="evidence" value="ECO:0007669"/>
    <property type="project" value="UniProtKB-KW"/>
</dbReference>
<evidence type="ECO:0000256" key="3">
    <source>
        <dbReference type="ARBA" id="ARBA00022741"/>
    </source>
</evidence>
<dbReference type="SUPFAM" id="SSF48295">
    <property type="entry name" value="TrpR-like"/>
    <property type="match status" value="1"/>
</dbReference>
<evidence type="ECO:0000259" key="9">
    <source>
        <dbReference type="SMART" id="SM00760"/>
    </source>
</evidence>
<evidence type="ECO:0000256" key="4">
    <source>
        <dbReference type="ARBA" id="ARBA00022840"/>
    </source>
</evidence>
<dbReference type="SMART" id="SM00382">
    <property type="entry name" value="AAA"/>
    <property type="match status" value="1"/>
</dbReference>
<sequence length="327" mass="33582">MNTAAGTDSGRWHGLRVVPENRFAVRAARSLARVVVLGRRPAVSPLVLHGPTGCGKSALVGALLAEVSTGTATARVVAAGDVARAAADPAADGFADADLRAADLLVLEDVQVLPPREAGAVADLLDRRTSRGRPVMVTTTVAPSQLELPQALTSRLTAGLVVPLEAPGVEARRLVLADAAAGRLTADALDWLAAAGGMRSALGRLAALGATVGPLDRAACEAILAAGGHPTSTGPTVAGIIEKVAAAFGVSPKELLGASRLRRVLVPRQVAMFLAREVCGLSFPRLAAAFGRDHTTVLHAVRKIRAELAGDERLAGVVRRLRAEVAE</sequence>
<dbReference type="Gene3D" id="3.40.50.300">
    <property type="entry name" value="P-loop containing nucleotide triphosphate hydrolases"/>
    <property type="match status" value="1"/>
</dbReference>
<dbReference type="GO" id="GO:0006275">
    <property type="term" value="P:regulation of DNA replication"/>
    <property type="evidence" value="ECO:0007669"/>
    <property type="project" value="InterPro"/>
</dbReference>
<accession>A0A517XKS9</accession>
<organism evidence="10 11">
    <name type="scientific">Urbifossiella limnaea</name>
    <dbReference type="NCBI Taxonomy" id="2528023"/>
    <lineage>
        <taxon>Bacteria</taxon>
        <taxon>Pseudomonadati</taxon>
        <taxon>Planctomycetota</taxon>
        <taxon>Planctomycetia</taxon>
        <taxon>Gemmatales</taxon>
        <taxon>Gemmataceae</taxon>
        <taxon>Urbifossiella</taxon>
    </lineage>
</organism>
<dbReference type="KEGG" id="uli:ETAA1_00010"/>
<dbReference type="InterPro" id="IPR010921">
    <property type="entry name" value="Trp_repressor/repl_initiator"/>
</dbReference>
<evidence type="ECO:0000256" key="2">
    <source>
        <dbReference type="ARBA" id="ARBA00022705"/>
    </source>
</evidence>
<dbReference type="SMART" id="SM00760">
    <property type="entry name" value="Bac_DnaA_C"/>
    <property type="match status" value="1"/>
</dbReference>
<dbReference type="EMBL" id="CP036273">
    <property type="protein sequence ID" value="QDU18118.1"/>
    <property type="molecule type" value="Genomic_DNA"/>
</dbReference>
<dbReference type="InterPro" id="IPR013159">
    <property type="entry name" value="DnaA_C"/>
</dbReference>
<dbReference type="PANTHER" id="PTHR30050:SF2">
    <property type="entry name" value="CHROMOSOMAL REPLICATION INITIATOR PROTEIN DNAA"/>
    <property type="match status" value="1"/>
</dbReference>
<dbReference type="AlphaFoldDB" id="A0A517XKS9"/>
<feature type="domain" description="Chromosomal replication initiator DnaA C-terminal" evidence="9">
    <location>
        <begin position="236"/>
        <end position="304"/>
    </location>
</feature>
<dbReference type="Gene3D" id="1.10.1750.10">
    <property type="match status" value="1"/>
</dbReference>
<dbReference type="OrthoDB" id="9807019at2"/>
<keyword evidence="2 7" id="KW-0235">DNA replication</keyword>
<keyword evidence="6" id="KW-0238">DNA-binding</keyword>
<keyword evidence="1" id="KW-0963">Cytoplasm</keyword>
<dbReference type="Pfam" id="PF08299">
    <property type="entry name" value="Bac_DnaA_C"/>
    <property type="match status" value="1"/>
</dbReference>
<evidence type="ECO:0000313" key="10">
    <source>
        <dbReference type="EMBL" id="QDU18118.1"/>
    </source>
</evidence>
<dbReference type="GO" id="GO:0008289">
    <property type="term" value="F:lipid binding"/>
    <property type="evidence" value="ECO:0007669"/>
    <property type="project" value="UniProtKB-KW"/>
</dbReference>
<dbReference type="GO" id="GO:0005886">
    <property type="term" value="C:plasma membrane"/>
    <property type="evidence" value="ECO:0007669"/>
    <property type="project" value="TreeGrafter"/>
</dbReference>
<dbReference type="PROSITE" id="PS01008">
    <property type="entry name" value="DNAA"/>
    <property type="match status" value="1"/>
</dbReference>
<dbReference type="GO" id="GO:0003688">
    <property type="term" value="F:DNA replication origin binding"/>
    <property type="evidence" value="ECO:0007669"/>
    <property type="project" value="InterPro"/>
</dbReference>
<name>A0A517XKS9_9BACT</name>
<dbReference type="GO" id="GO:0006270">
    <property type="term" value="P:DNA replication initiation"/>
    <property type="evidence" value="ECO:0007669"/>
    <property type="project" value="InterPro"/>
</dbReference>
<dbReference type="PRINTS" id="PR00051">
    <property type="entry name" value="DNAA"/>
</dbReference>
<dbReference type="InterPro" id="IPR020591">
    <property type="entry name" value="Chromosome_initiator_DnaA-like"/>
</dbReference>
<dbReference type="CDD" id="cd06571">
    <property type="entry name" value="Bac_DnaA_C"/>
    <property type="match status" value="1"/>
</dbReference>